<dbReference type="GO" id="GO:0003677">
    <property type="term" value="F:DNA binding"/>
    <property type="evidence" value="ECO:0007669"/>
    <property type="project" value="InterPro"/>
</dbReference>
<feature type="domain" description="HTH cro/C1-type" evidence="2">
    <location>
        <begin position="30"/>
        <end position="87"/>
    </location>
</feature>
<organism evidence="3 4">
    <name type="scientific">Streptococcus infantis ATCC 700779</name>
    <dbReference type="NCBI Taxonomy" id="889204"/>
    <lineage>
        <taxon>Bacteria</taxon>
        <taxon>Bacillati</taxon>
        <taxon>Bacillota</taxon>
        <taxon>Bacilli</taxon>
        <taxon>Lactobacillales</taxon>
        <taxon>Streptococcaceae</taxon>
        <taxon>Streptococcus</taxon>
    </lineage>
</organism>
<dbReference type="eggNOG" id="COG3655">
    <property type="taxonomic scope" value="Bacteria"/>
</dbReference>
<reference evidence="3 4" key="1">
    <citation type="submission" date="2010-12" db="EMBL/GenBank/DDBJ databases">
        <authorList>
            <person name="Muzny D."/>
            <person name="Qin X."/>
            <person name="Deng J."/>
            <person name="Jiang H."/>
            <person name="Liu Y."/>
            <person name="Qu J."/>
            <person name="Song X.-Z."/>
            <person name="Zhang L."/>
            <person name="Thornton R."/>
            <person name="Coyle M."/>
            <person name="Francisco L."/>
            <person name="Jackson L."/>
            <person name="Javaid M."/>
            <person name="Korchina V."/>
            <person name="Kovar C."/>
            <person name="Mata R."/>
            <person name="Mathew T."/>
            <person name="Ngo R."/>
            <person name="Nguyen L."/>
            <person name="Nguyen N."/>
            <person name="Okwuonu G."/>
            <person name="Ongeri F."/>
            <person name="Pham C."/>
            <person name="Simmons D."/>
            <person name="Wilczek-Boney K."/>
            <person name="Hale W."/>
            <person name="Jakkamsetti A."/>
            <person name="Pham P."/>
            <person name="Ruth R."/>
            <person name="San Lucas F."/>
            <person name="Warren J."/>
            <person name="Zhang J."/>
            <person name="Zhao Z."/>
            <person name="Zhou C."/>
            <person name="Zhu D."/>
            <person name="Lee S."/>
            <person name="Bess C."/>
            <person name="Blankenburg K."/>
            <person name="Forbes L."/>
            <person name="Fu Q."/>
            <person name="Gubbala S."/>
            <person name="Hirani K."/>
            <person name="Jayaseelan J.C."/>
            <person name="Lara F."/>
            <person name="Munidasa M."/>
            <person name="Palculict T."/>
            <person name="Patil S."/>
            <person name="Pu L.-L."/>
            <person name="Saada N."/>
            <person name="Tang L."/>
            <person name="Weissenberger G."/>
            <person name="Zhu Y."/>
            <person name="Hemphill L."/>
            <person name="Shang Y."/>
            <person name="Youmans B."/>
            <person name="Ayvaz T."/>
            <person name="Ross M."/>
            <person name="Santibanez J."/>
            <person name="Aqrawi P."/>
            <person name="Gross S."/>
            <person name="Joshi V."/>
            <person name="Fowler G."/>
            <person name="Nazareth L."/>
            <person name="Reid J."/>
            <person name="Worley K."/>
            <person name="Petrosino J."/>
            <person name="Highlander S."/>
            <person name="Gibbs R."/>
        </authorList>
    </citation>
    <scope>NUCLEOTIDE SEQUENCE [LARGE SCALE GENOMIC DNA]</scope>
    <source>
        <strain evidence="3 4">ATCC 700779</strain>
    </source>
</reference>
<evidence type="ECO:0000256" key="1">
    <source>
        <dbReference type="SAM" id="Phobius"/>
    </source>
</evidence>
<dbReference type="InterPro" id="IPR010982">
    <property type="entry name" value="Lambda_DNA-bd_dom_sf"/>
</dbReference>
<proteinExistence type="predicted"/>
<name>E8JYN4_9STRE</name>
<evidence type="ECO:0000313" key="4">
    <source>
        <dbReference type="Proteomes" id="UP000002815"/>
    </source>
</evidence>
<keyword evidence="1" id="KW-0812">Transmembrane</keyword>
<dbReference type="Proteomes" id="UP000002815">
    <property type="component" value="Unassembled WGS sequence"/>
</dbReference>
<dbReference type="PANTHER" id="PTHR37301:SF1">
    <property type="entry name" value="DNA-BINDING PROTEIN"/>
    <property type="match status" value="1"/>
</dbReference>
<keyword evidence="1" id="KW-1133">Transmembrane helix</keyword>
<evidence type="ECO:0000259" key="2">
    <source>
        <dbReference type="Pfam" id="PF13443"/>
    </source>
</evidence>
<accession>E8JYN4</accession>
<protein>
    <recommendedName>
        <fullName evidence="2">HTH cro/C1-type domain-containing protein</fullName>
    </recommendedName>
</protein>
<dbReference type="PANTHER" id="PTHR37301">
    <property type="entry name" value="DNA-BINDING PROTEIN-RELATED"/>
    <property type="match status" value="1"/>
</dbReference>
<dbReference type="Gene3D" id="1.10.260.40">
    <property type="entry name" value="lambda repressor-like DNA-binding domains"/>
    <property type="match status" value="1"/>
</dbReference>
<keyword evidence="4" id="KW-1185">Reference proteome</keyword>
<feature type="transmembrane region" description="Helical" evidence="1">
    <location>
        <begin position="12"/>
        <end position="33"/>
    </location>
</feature>
<dbReference type="AlphaFoldDB" id="E8JYN4"/>
<dbReference type="EMBL" id="AEVD01000004">
    <property type="protein sequence ID" value="EFX37416.1"/>
    <property type="molecule type" value="Genomic_DNA"/>
</dbReference>
<dbReference type="HOGENOM" id="CLU_066192_31_1_9"/>
<keyword evidence="1" id="KW-0472">Membrane</keyword>
<sequence length="96" mass="11414">MWLYTQYEEELFLLIIKLKELITIISFNPLWATMKKKEISQYRLLKSGIDNKTLDSLKKNKNITLLTLEKLCCILDCLPNDIVEFIEETPDYNQNQ</sequence>
<gene>
    <name evidence="3" type="ORF">HMPREF9423_0400</name>
</gene>
<comment type="caution">
    <text evidence="3">The sequence shown here is derived from an EMBL/GenBank/DDBJ whole genome shotgun (WGS) entry which is preliminary data.</text>
</comment>
<dbReference type="SUPFAM" id="SSF47413">
    <property type="entry name" value="lambda repressor-like DNA-binding domains"/>
    <property type="match status" value="1"/>
</dbReference>
<evidence type="ECO:0000313" key="3">
    <source>
        <dbReference type="EMBL" id="EFX37416.1"/>
    </source>
</evidence>
<dbReference type="Pfam" id="PF13443">
    <property type="entry name" value="HTH_26"/>
    <property type="match status" value="1"/>
</dbReference>
<dbReference type="InterPro" id="IPR001387">
    <property type="entry name" value="Cro/C1-type_HTH"/>
</dbReference>